<comment type="caution">
    <text evidence="1">The sequence shown here is derived from an EMBL/GenBank/DDBJ whole genome shotgun (WGS) entry which is preliminary data.</text>
</comment>
<dbReference type="PANTHER" id="PTHR40866">
    <property type="entry name" value="BED-TYPE DOMAIN-CONTAINING PROTEIN"/>
    <property type="match status" value="1"/>
</dbReference>
<dbReference type="AlphaFoldDB" id="A0A080ZAF8"/>
<organism evidence="1 2">
    <name type="scientific">Phytophthora nicotianae P1976</name>
    <dbReference type="NCBI Taxonomy" id="1317066"/>
    <lineage>
        <taxon>Eukaryota</taxon>
        <taxon>Sar</taxon>
        <taxon>Stramenopiles</taxon>
        <taxon>Oomycota</taxon>
        <taxon>Peronosporomycetes</taxon>
        <taxon>Peronosporales</taxon>
        <taxon>Peronosporaceae</taxon>
        <taxon>Phytophthora</taxon>
    </lineage>
</organism>
<evidence type="ECO:0000313" key="1">
    <source>
        <dbReference type="EMBL" id="ETO63619.1"/>
    </source>
</evidence>
<evidence type="ECO:0000313" key="2">
    <source>
        <dbReference type="Proteomes" id="UP000028582"/>
    </source>
</evidence>
<dbReference type="InterPro" id="IPR012337">
    <property type="entry name" value="RNaseH-like_sf"/>
</dbReference>
<dbReference type="SUPFAM" id="SSF53098">
    <property type="entry name" value="Ribonuclease H-like"/>
    <property type="match status" value="1"/>
</dbReference>
<proteinExistence type="predicted"/>
<evidence type="ECO:0008006" key="3">
    <source>
        <dbReference type="Google" id="ProtNLM"/>
    </source>
</evidence>
<dbReference type="Proteomes" id="UP000028582">
    <property type="component" value="Unassembled WGS sequence"/>
</dbReference>
<name>A0A080ZAF8_PHYNI</name>
<sequence>MSTISVESASPVGSKTIQRREGSLDTFVKGDGFSSTTYHWLDWIIMENRERSLCEKVKTRKYTRLNRLLLRGKKVGFAIDAWTEDGTHFVAGIGVTETDKYLLCFSTLTDESDMGSDAIIELLDDVLDTYEIHASQLCFYVCDHPSINVALANKTLVPMIGCVSYQFNLAVQALMREDDDILDKVHDLMVKLYTIKNRHHLREADALMPVYRNTTRWISTFSMIDRYSRIYSKLDRIDDQLADFIPTPRENVRLKALFEDLKNLESVNMKLQTTMVSLLDVRALSSNLTLRKAEMAIKSFAEDALSQKEVTSSREDLKWIPPISNDVERLFSRAGIVFSRLRRSLTPMTLETILFLQFNRSLWDASAVVEAIDLGKKKKTRPREEENAN</sequence>
<reference evidence="1 2" key="1">
    <citation type="submission" date="2013-11" db="EMBL/GenBank/DDBJ databases">
        <title>The Genome Sequence of Phytophthora parasitica P1976.</title>
        <authorList>
            <consortium name="The Broad Institute Genomics Platform"/>
            <person name="Russ C."/>
            <person name="Tyler B."/>
            <person name="Panabieres F."/>
            <person name="Shan W."/>
            <person name="Tripathy S."/>
            <person name="Grunwald N."/>
            <person name="Machado M."/>
            <person name="Johnson C.S."/>
            <person name="Walker B."/>
            <person name="Young S."/>
            <person name="Zeng Q."/>
            <person name="Gargeya S."/>
            <person name="Fitzgerald M."/>
            <person name="Haas B."/>
            <person name="Abouelleil A."/>
            <person name="Allen A.W."/>
            <person name="Alvarado L."/>
            <person name="Arachchi H.M."/>
            <person name="Berlin A.M."/>
            <person name="Chapman S.B."/>
            <person name="Gainer-Dewar J."/>
            <person name="Goldberg J."/>
            <person name="Griggs A."/>
            <person name="Gujja S."/>
            <person name="Hansen M."/>
            <person name="Howarth C."/>
            <person name="Imamovic A."/>
            <person name="Ireland A."/>
            <person name="Larimer J."/>
            <person name="McCowan C."/>
            <person name="Murphy C."/>
            <person name="Pearson M."/>
            <person name="Poon T.W."/>
            <person name="Priest M."/>
            <person name="Roberts A."/>
            <person name="Saif S."/>
            <person name="Shea T."/>
            <person name="Sisk P."/>
            <person name="Sykes S."/>
            <person name="Wortman J."/>
            <person name="Nusbaum C."/>
            <person name="Birren B."/>
        </authorList>
    </citation>
    <scope>NUCLEOTIDE SEQUENCE [LARGE SCALE GENOMIC DNA]</scope>
    <source>
        <strain evidence="1 2">P1976</strain>
    </source>
</reference>
<dbReference type="EMBL" id="ANJA01003461">
    <property type="protein sequence ID" value="ETO63619.1"/>
    <property type="molecule type" value="Genomic_DNA"/>
</dbReference>
<dbReference type="OrthoDB" id="109974at2759"/>
<gene>
    <name evidence="1" type="ORF">F444_18719</name>
</gene>
<accession>A0A080ZAF8</accession>
<dbReference type="PANTHER" id="PTHR40866:SF1">
    <property type="entry name" value="BED-TYPE DOMAIN-CONTAINING PROTEIN"/>
    <property type="match status" value="1"/>
</dbReference>
<protein>
    <recommendedName>
        <fullName evidence="3">HAT C-terminal dimerisation domain-containing protein</fullName>
    </recommendedName>
</protein>